<dbReference type="STRING" id="35755.UL82_02625"/>
<evidence type="ECO:0000256" key="11">
    <source>
        <dbReference type="ARBA" id="ARBA00023204"/>
    </source>
</evidence>
<evidence type="ECO:0000256" key="10">
    <source>
        <dbReference type="ARBA" id="ARBA00023014"/>
    </source>
</evidence>
<dbReference type="GO" id="GO:0032357">
    <property type="term" value="F:oxidized purine DNA binding"/>
    <property type="evidence" value="ECO:0007669"/>
    <property type="project" value="TreeGrafter"/>
</dbReference>
<gene>
    <name evidence="14" type="primary">mutY</name>
    <name evidence="15" type="ORF">NCTC949_00166</name>
    <name evidence="14" type="ORF">UL82_02625</name>
</gene>
<dbReference type="GO" id="GO:0006298">
    <property type="term" value="P:mismatch repair"/>
    <property type="evidence" value="ECO:0007669"/>
    <property type="project" value="TreeGrafter"/>
</dbReference>
<evidence type="ECO:0000256" key="2">
    <source>
        <dbReference type="ARBA" id="ARBA00001966"/>
    </source>
</evidence>
<dbReference type="GO" id="GO:0051536">
    <property type="term" value="F:iron-sulfur cluster binding"/>
    <property type="evidence" value="ECO:0007669"/>
    <property type="project" value="UniProtKB-KW"/>
</dbReference>
<dbReference type="OrthoDB" id="9802365at2"/>
<evidence type="ECO:0000313" key="15">
    <source>
        <dbReference type="EMBL" id="VEH04576.1"/>
    </source>
</evidence>
<name>A0A0F6QZI7_9CORY</name>
<dbReference type="PANTHER" id="PTHR42944">
    <property type="entry name" value="ADENINE DNA GLYCOSYLASE"/>
    <property type="match status" value="1"/>
</dbReference>
<dbReference type="SMART" id="SM00478">
    <property type="entry name" value="ENDO3c"/>
    <property type="match status" value="1"/>
</dbReference>
<sequence>MLPELHCRLRSWYHVHARPLAWRDPATSAWGILLSEIMSQQTPVARVEPKWCEWMDRWPTPADLAHADTADLLIAWDTLGYPRRALRLQECAQMIVDKHGGVVPSDLAELLALPGIGDYTARAVAAFYYGQRVPVVDTNVRRVYKRLIQATYLQGTPRRKELTEVESILPIEGAPEFSAALMELGALVCTPTPACQLCPVSDLCAWQLNGCPQPDELELAQAKQRVQKFTGTDRQVRGKIMAVLRKNRHARRADIDLIWPDQQQLSRCLFSLLADGLCENDGDIFSLPTSSTSRDK</sequence>
<comment type="cofactor">
    <cofactor evidence="2">
        <name>[4Fe-4S] cluster</name>
        <dbReference type="ChEBI" id="CHEBI:49883"/>
    </cofactor>
</comment>
<dbReference type="EMBL" id="CP011312">
    <property type="protein sequence ID" value="AKE40750.1"/>
    <property type="molecule type" value="Genomic_DNA"/>
</dbReference>
<evidence type="ECO:0000256" key="9">
    <source>
        <dbReference type="ARBA" id="ARBA00023004"/>
    </source>
</evidence>
<dbReference type="PANTHER" id="PTHR42944:SF1">
    <property type="entry name" value="ADENINE DNA GLYCOSYLASE"/>
    <property type="match status" value="1"/>
</dbReference>
<reference evidence="14 16" key="1">
    <citation type="journal article" date="2015" name="Genome Announc.">
        <title>Complete Genome Sequence of Corynebacterium kutscheri DSM 20755, a Corynebacterial Type Strain with Remarkably Low G+C Content of Chromosomal DNA.</title>
        <authorList>
            <person name="Ruckert C."/>
            <person name="Albersmeier A."/>
            <person name="Winkler A."/>
            <person name="Tauch A."/>
        </authorList>
    </citation>
    <scope>NUCLEOTIDE SEQUENCE [LARGE SCALE GENOMIC DNA]</scope>
    <source>
        <strain evidence="14 16">DSM 20755</strain>
    </source>
</reference>
<dbReference type="Gene3D" id="1.10.340.30">
    <property type="entry name" value="Hypothetical protein, domain 2"/>
    <property type="match status" value="1"/>
</dbReference>
<evidence type="ECO:0000313" key="16">
    <source>
        <dbReference type="Proteomes" id="UP000033457"/>
    </source>
</evidence>
<evidence type="ECO:0000256" key="12">
    <source>
        <dbReference type="ARBA" id="ARBA00023295"/>
    </source>
</evidence>
<dbReference type="EMBL" id="LR134377">
    <property type="protein sequence ID" value="VEH04576.1"/>
    <property type="molecule type" value="Genomic_DNA"/>
</dbReference>
<dbReference type="InterPro" id="IPR023170">
    <property type="entry name" value="HhH_base_excis_C"/>
</dbReference>
<keyword evidence="7" id="KW-0227">DNA damage</keyword>
<keyword evidence="11" id="KW-0234">DNA repair</keyword>
<dbReference type="GO" id="GO:0006284">
    <property type="term" value="P:base-excision repair"/>
    <property type="evidence" value="ECO:0007669"/>
    <property type="project" value="InterPro"/>
</dbReference>
<evidence type="ECO:0000313" key="17">
    <source>
        <dbReference type="Proteomes" id="UP000271380"/>
    </source>
</evidence>
<dbReference type="EC" id="3.2.2.31" evidence="4"/>
<feature type="domain" description="HhH-GPD" evidence="13">
    <location>
        <begin position="38"/>
        <end position="187"/>
    </location>
</feature>
<proteinExistence type="inferred from homology"/>
<dbReference type="Pfam" id="PF00730">
    <property type="entry name" value="HhH-GPD"/>
    <property type="match status" value="1"/>
</dbReference>
<evidence type="ECO:0000256" key="5">
    <source>
        <dbReference type="ARBA" id="ARBA00022023"/>
    </source>
</evidence>
<keyword evidence="6" id="KW-0479">Metal-binding</keyword>
<dbReference type="GO" id="GO:0035485">
    <property type="term" value="F:adenine/guanine mispair binding"/>
    <property type="evidence" value="ECO:0007669"/>
    <property type="project" value="TreeGrafter"/>
</dbReference>
<dbReference type="AlphaFoldDB" id="A0A0F6QZI7"/>
<dbReference type="InterPro" id="IPR000445">
    <property type="entry name" value="HhH_motif"/>
</dbReference>
<comment type="similarity">
    <text evidence="3">Belongs to the Nth/MutY family.</text>
</comment>
<organism evidence="14 16">
    <name type="scientific">Corynebacterium kutscheri</name>
    <dbReference type="NCBI Taxonomy" id="35755"/>
    <lineage>
        <taxon>Bacteria</taxon>
        <taxon>Bacillati</taxon>
        <taxon>Actinomycetota</taxon>
        <taxon>Actinomycetes</taxon>
        <taxon>Mycobacteriales</taxon>
        <taxon>Corynebacteriaceae</taxon>
        <taxon>Corynebacterium</taxon>
    </lineage>
</organism>
<protein>
    <recommendedName>
        <fullName evidence="5">Adenine DNA glycosylase</fullName>
        <ecNumber evidence="4">3.2.2.31</ecNumber>
    </recommendedName>
</protein>
<dbReference type="RefSeq" id="WP_046438882.1">
    <property type="nucleotide sequence ID" value="NZ_CP011312.1"/>
</dbReference>
<dbReference type="Gene3D" id="1.10.1670.10">
    <property type="entry name" value="Helix-hairpin-Helix base-excision DNA repair enzymes (C-terminal)"/>
    <property type="match status" value="1"/>
</dbReference>
<keyword evidence="10" id="KW-0411">Iron-sulfur</keyword>
<evidence type="ECO:0000256" key="1">
    <source>
        <dbReference type="ARBA" id="ARBA00000843"/>
    </source>
</evidence>
<evidence type="ECO:0000313" key="14">
    <source>
        <dbReference type="EMBL" id="AKE40750.1"/>
    </source>
</evidence>
<dbReference type="Proteomes" id="UP000271380">
    <property type="component" value="Chromosome"/>
</dbReference>
<evidence type="ECO:0000259" key="13">
    <source>
        <dbReference type="SMART" id="SM00478"/>
    </source>
</evidence>
<evidence type="ECO:0000256" key="3">
    <source>
        <dbReference type="ARBA" id="ARBA00008343"/>
    </source>
</evidence>
<comment type="catalytic activity">
    <reaction evidence="1">
        <text>Hydrolyzes free adenine bases from 7,8-dihydro-8-oxoguanine:adenine mismatched double-stranded DNA, leaving an apurinic site.</text>
        <dbReference type="EC" id="3.2.2.31"/>
    </reaction>
</comment>
<dbReference type="GO" id="GO:0046872">
    <property type="term" value="F:metal ion binding"/>
    <property type="evidence" value="ECO:0007669"/>
    <property type="project" value="UniProtKB-KW"/>
</dbReference>
<keyword evidence="8 14" id="KW-0378">Hydrolase</keyword>
<dbReference type="Proteomes" id="UP000033457">
    <property type="component" value="Chromosome"/>
</dbReference>
<dbReference type="InterPro" id="IPR003265">
    <property type="entry name" value="HhH-GPD_domain"/>
</dbReference>
<dbReference type="Pfam" id="PF00633">
    <property type="entry name" value="HHH"/>
    <property type="match status" value="1"/>
</dbReference>
<keyword evidence="12 14" id="KW-0326">Glycosidase</keyword>
<evidence type="ECO:0000256" key="4">
    <source>
        <dbReference type="ARBA" id="ARBA00012045"/>
    </source>
</evidence>
<dbReference type="SUPFAM" id="SSF48150">
    <property type="entry name" value="DNA-glycosylase"/>
    <property type="match status" value="1"/>
</dbReference>
<evidence type="ECO:0000256" key="6">
    <source>
        <dbReference type="ARBA" id="ARBA00022723"/>
    </source>
</evidence>
<dbReference type="KEGG" id="cku:UL82_02625"/>
<dbReference type="GO" id="GO:0000701">
    <property type="term" value="F:purine-specific mismatch base pair DNA N-glycosylase activity"/>
    <property type="evidence" value="ECO:0007669"/>
    <property type="project" value="UniProtKB-EC"/>
</dbReference>
<dbReference type="InterPro" id="IPR044298">
    <property type="entry name" value="MIG/MutY"/>
</dbReference>
<evidence type="ECO:0000256" key="8">
    <source>
        <dbReference type="ARBA" id="ARBA00022801"/>
    </source>
</evidence>
<accession>A0A0F6QZI7</accession>
<dbReference type="InterPro" id="IPR011257">
    <property type="entry name" value="DNA_glycosylase"/>
</dbReference>
<evidence type="ECO:0000256" key="7">
    <source>
        <dbReference type="ARBA" id="ARBA00022763"/>
    </source>
</evidence>
<dbReference type="GO" id="GO:0034039">
    <property type="term" value="F:8-oxo-7,8-dihydroguanine DNA N-glycosylase activity"/>
    <property type="evidence" value="ECO:0007669"/>
    <property type="project" value="TreeGrafter"/>
</dbReference>
<reference evidence="15 17" key="2">
    <citation type="submission" date="2018-12" db="EMBL/GenBank/DDBJ databases">
        <authorList>
            <consortium name="Pathogen Informatics"/>
        </authorList>
    </citation>
    <scope>NUCLEOTIDE SEQUENCE [LARGE SCALE GENOMIC DNA]</scope>
    <source>
        <strain evidence="15 17">NCTC949</strain>
    </source>
</reference>
<dbReference type="CDD" id="cd00056">
    <property type="entry name" value="ENDO3c"/>
    <property type="match status" value="1"/>
</dbReference>
<dbReference type="HOGENOM" id="CLU_012862_2_0_11"/>
<keyword evidence="9" id="KW-0408">Iron</keyword>
<keyword evidence="16" id="KW-1185">Reference proteome</keyword>